<evidence type="ECO:0000313" key="3">
    <source>
        <dbReference type="Proteomes" id="UP000656813"/>
    </source>
</evidence>
<protein>
    <submittedName>
        <fullName evidence="2">Uncharacterized protein</fullName>
    </submittedName>
</protein>
<proteinExistence type="predicted"/>
<feature type="compositionally biased region" description="Polar residues" evidence="1">
    <location>
        <begin position="30"/>
        <end position="45"/>
    </location>
</feature>
<dbReference type="RefSeq" id="WP_188497791.1">
    <property type="nucleotide sequence ID" value="NZ_BMFV01000019.1"/>
</dbReference>
<keyword evidence="3" id="KW-1185">Reference proteome</keyword>
<dbReference type="Proteomes" id="UP000656813">
    <property type="component" value="Unassembled WGS sequence"/>
</dbReference>
<dbReference type="AlphaFoldDB" id="A0A8J2ZX63"/>
<name>A0A8J2ZX63_9BACL</name>
<feature type="compositionally biased region" description="Basic and acidic residues" evidence="1">
    <location>
        <begin position="77"/>
        <end position="101"/>
    </location>
</feature>
<comment type="caution">
    <text evidence="2">The sequence shown here is derived from an EMBL/GenBank/DDBJ whole genome shotgun (WGS) entry which is preliminary data.</text>
</comment>
<organism evidence="2 3">
    <name type="scientific">Pullulanibacillus pueri</name>
    <dbReference type="NCBI Taxonomy" id="1437324"/>
    <lineage>
        <taxon>Bacteria</taxon>
        <taxon>Bacillati</taxon>
        <taxon>Bacillota</taxon>
        <taxon>Bacilli</taxon>
        <taxon>Bacillales</taxon>
        <taxon>Sporolactobacillaceae</taxon>
        <taxon>Pullulanibacillus</taxon>
    </lineage>
</organism>
<feature type="region of interest" description="Disordered" evidence="1">
    <location>
        <begin position="21"/>
        <end position="124"/>
    </location>
</feature>
<sequence>MSEEKKKQVKQLRVGTLHIHADEIVLHQPEGSSSPNVQQGQNPTFQGPIARDFWGFPIRQVQAPQAQQPQAQEEASEEVKGEGVESNQEKTDETDDVKNEQESTTEQEAPQAPQGPQGPPFGWI</sequence>
<evidence type="ECO:0000256" key="1">
    <source>
        <dbReference type="SAM" id="MobiDB-lite"/>
    </source>
</evidence>
<reference evidence="2" key="1">
    <citation type="journal article" date="2014" name="Int. J. Syst. Evol. Microbiol.">
        <title>Complete genome sequence of Corynebacterium casei LMG S-19264T (=DSM 44701T), isolated from a smear-ripened cheese.</title>
        <authorList>
            <consortium name="US DOE Joint Genome Institute (JGI-PGF)"/>
            <person name="Walter F."/>
            <person name="Albersmeier A."/>
            <person name="Kalinowski J."/>
            <person name="Ruckert C."/>
        </authorList>
    </citation>
    <scope>NUCLEOTIDE SEQUENCE</scope>
    <source>
        <strain evidence="2">CGMCC 1.12777</strain>
    </source>
</reference>
<reference evidence="2" key="2">
    <citation type="submission" date="2020-09" db="EMBL/GenBank/DDBJ databases">
        <authorList>
            <person name="Sun Q."/>
            <person name="Zhou Y."/>
        </authorList>
    </citation>
    <scope>NUCLEOTIDE SEQUENCE</scope>
    <source>
        <strain evidence="2">CGMCC 1.12777</strain>
    </source>
</reference>
<dbReference type="EMBL" id="BMFV01000019">
    <property type="protein sequence ID" value="GGH83941.1"/>
    <property type="molecule type" value="Genomic_DNA"/>
</dbReference>
<gene>
    <name evidence="2" type="ORF">GCM10007096_25870</name>
</gene>
<feature type="compositionally biased region" description="Low complexity" evidence="1">
    <location>
        <begin position="60"/>
        <end position="73"/>
    </location>
</feature>
<accession>A0A8J2ZX63</accession>
<feature type="compositionally biased region" description="Low complexity" evidence="1">
    <location>
        <begin position="106"/>
        <end position="115"/>
    </location>
</feature>
<evidence type="ECO:0000313" key="2">
    <source>
        <dbReference type="EMBL" id="GGH83941.1"/>
    </source>
</evidence>